<organism evidence="2 3">
    <name type="scientific">Leptospira brenneri</name>
    <dbReference type="NCBI Taxonomy" id="2023182"/>
    <lineage>
        <taxon>Bacteria</taxon>
        <taxon>Pseudomonadati</taxon>
        <taxon>Spirochaetota</taxon>
        <taxon>Spirochaetia</taxon>
        <taxon>Leptospirales</taxon>
        <taxon>Leptospiraceae</taxon>
        <taxon>Leptospira</taxon>
    </lineage>
</organism>
<dbReference type="GO" id="GO:0006935">
    <property type="term" value="P:chemotaxis"/>
    <property type="evidence" value="ECO:0007669"/>
    <property type="project" value="InterPro"/>
</dbReference>
<dbReference type="AlphaFoldDB" id="A0A2M9Y0F0"/>
<dbReference type="InterPro" id="IPR036061">
    <property type="entry name" value="CheW-like_dom_sf"/>
</dbReference>
<comment type="caution">
    <text evidence="2">The sequence shown here is derived from an EMBL/GenBank/DDBJ whole genome shotgun (WGS) entry which is preliminary data.</text>
</comment>
<dbReference type="InterPro" id="IPR002545">
    <property type="entry name" value="CheW-lke_dom"/>
</dbReference>
<dbReference type="InterPro" id="IPR039315">
    <property type="entry name" value="CheW"/>
</dbReference>
<evidence type="ECO:0000313" key="2">
    <source>
        <dbReference type="EMBL" id="TGK95182.1"/>
    </source>
</evidence>
<evidence type="ECO:0000313" key="3">
    <source>
        <dbReference type="Proteomes" id="UP000297891"/>
    </source>
</evidence>
<dbReference type="SMART" id="SM00260">
    <property type="entry name" value="CheW"/>
    <property type="match status" value="1"/>
</dbReference>
<dbReference type="Pfam" id="PF01584">
    <property type="entry name" value="CheW"/>
    <property type="match status" value="1"/>
</dbReference>
<keyword evidence="3" id="KW-1185">Reference proteome</keyword>
<dbReference type="SUPFAM" id="SSF50341">
    <property type="entry name" value="CheW-like"/>
    <property type="match status" value="1"/>
</dbReference>
<dbReference type="RefSeq" id="WP_100791132.1">
    <property type="nucleotide sequence ID" value="NZ_NPDQ01000005.1"/>
</dbReference>
<dbReference type="PROSITE" id="PS50851">
    <property type="entry name" value="CHEW"/>
    <property type="match status" value="1"/>
</dbReference>
<dbReference type="OrthoDB" id="9794382at2"/>
<evidence type="ECO:0000259" key="1">
    <source>
        <dbReference type="PROSITE" id="PS50851"/>
    </source>
</evidence>
<accession>A0A2M9Y0F0</accession>
<dbReference type="EMBL" id="RQFP01000001">
    <property type="protein sequence ID" value="TGK95182.1"/>
    <property type="molecule type" value="Genomic_DNA"/>
</dbReference>
<dbReference type="GO" id="GO:0005829">
    <property type="term" value="C:cytosol"/>
    <property type="evidence" value="ECO:0007669"/>
    <property type="project" value="TreeGrafter"/>
</dbReference>
<feature type="domain" description="CheW-like" evidence="1">
    <location>
        <begin position="25"/>
        <end position="165"/>
    </location>
</feature>
<reference evidence="2" key="1">
    <citation type="journal article" date="2019" name="PLoS Negl. Trop. Dis.">
        <title>Revisiting the worldwide diversity of Leptospira species in the environment.</title>
        <authorList>
            <person name="Vincent A.T."/>
            <person name="Schiettekatte O."/>
            <person name="Bourhy P."/>
            <person name="Veyrier F.J."/>
            <person name="Picardeau M."/>
        </authorList>
    </citation>
    <scope>NUCLEOTIDE SEQUENCE [LARGE SCALE GENOMIC DNA]</scope>
    <source>
        <strain evidence="2">201800277</strain>
    </source>
</reference>
<dbReference type="GO" id="GO:0007165">
    <property type="term" value="P:signal transduction"/>
    <property type="evidence" value="ECO:0007669"/>
    <property type="project" value="InterPro"/>
</dbReference>
<name>A0A2M9Y0F0_9LEPT</name>
<protein>
    <submittedName>
        <fullName evidence="2">Purine-binding chemotaxis protein CheW</fullName>
    </submittedName>
</protein>
<dbReference type="Gene3D" id="2.40.50.180">
    <property type="entry name" value="CheA-289, Domain 4"/>
    <property type="match status" value="1"/>
</dbReference>
<dbReference type="PANTHER" id="PTHR22617:SF23">
    <property type="entry name" value="CHEMOTAXIS PROTEIN CHEW"/>
    <property type="match status" value="1"/>
</dbReference>
<sequence length="167" mass="19411">MDQETLLTSLAEKTKMEQESDLGDLEQFLTFTIDKEFFGIRLLLVHEILKPVLITRIPNVDDYILGVINLRGEIIPILDLKKRFHETDSEIFPISRIIVIMLDEKRIGVLVDEVKQVVKIQKDFISYTTDDLSLNYSKMVESVSRYEDHLILNLDLEQIVDFVSIVK</sequence>
<dbReference type="Gene3D" id="2.30.30.40">
    <property type="entry name" value="SH3 Domains"/>
    <property type="match status" value="1"/>
</dbReference>
<proteinExistence type="predicted"/>
<dbReference type="Proteomes" id="UP000297891">
    <property type="component" value="Unassembled WGS sequence"/>
</dbReference>
<dbReference type="PANTHER" id="PTHR22617">
    <property type="entry name" value="CHEMOTAXIS SENSOR HISTIDINE KINASE-RELATED"/>
    <property type="match status" value="1"/>
</dbReference>
<gene>
    <name evidence="2" type="ORF">EHQ30_00620</name>
</gene>